<accession>A0A3G2KF28</accession>
<dbReference type="EMBL" id="MH834606">
    <property type="protein sequence ID" value="AYN57535.1"/>
    <property type="molecule type" value="Genomic_DNA"/>
</dbReference>
<protein>
    <submittedName>
        <fullName evidence="1">Uncharacterized protein</fullName>
    </submittedName>
</protein>
<evidence type="ECO:0000313" key="2">
    <source>
        <dbReference type="Proteomes" id="UP000278552"/>
    </source>
</evidence>
<dbReference type="GeneID" id="55007047"/>
<gene>
    <name evidence="1" type="primary">60</name>
    <name evidence="1" type="ORF">PBI_CORAL_60</name>
</gene>
<dbReference type="RefSeq" id="YP_009815817.1">
    <property type="nucleotide sequence ID" value="NC_048099.1"/>
</dbReference>
<keyword evidence="2" id="KW-1185">Reference proteome</keyword>
<organism evidence="1 2">
    <name type="scientific">Arthrobacter phage Coral</name>
    <dbReference type="NCBI Taxonomy" id="2419951"/>
    <lineage>
        <taxon>Viruses</taxon>
        <taxon>Duplodnaviria</taxon>
        <taxon>Heunggongvirae</taxon>
        <taxon>Uroviricota</taxon>
        <taxon>Caudoviricetes</taxon>
        <taxon>Coralvirus</taxon>
        <taxon>Coralvirus coral</taxon>
    </lineage>
</organism>
<dbReference type="KEGG" id="vg:55007047"/>
<name>A0A3G2KF28_9CAUD</name>
<evidence type="ECO:0000313" key="1">
    <source>
        <dbReference type="EMBL" id="AYN57535.1"/>
    </source>
</evidence>
<proteinExistence type="predicted"/>
<reference evidence="1 2" key="1">
    <citation type="submission" date="2018-09" db="EMBL/GenBank/DDBJ databases">
        <authorList>
            <person name="Giglietti G."/>
            <person name="Stoner T.H."/>
            <person name="Garlena R.A."/>
            <person name="Russell D.A."/>
            <person name="Pope W.H."/>
            <person name="Jacobs-Sera D."/>
            <person name="Hatfull G.F."/>
        </authorList>
    </citation>
    <scope>NUCLEOTIDE SEQUENCE [LARGE SCALE GENOMIC DNA]</scope>
</reference>
<dbReference type="Proteomes" id="UP000278552">
    <property type="component" value="Segment"/>
</dbReference>
<sequence length="47" mass="5250">MCRVCKHSHFSTSAGTLCGAVRWSLVGVYWRAEVCDCSGREAVWSWA</sequence>